<evidence type="ECO:0000256" key="6">
    <source>
        <dbReference type="ARBA" id="ARBA00022840"/>
    </source>
</evidence>
<evidence type="ECO:0000313" key="9">
    <source>
        <dbReference type="EMBL" id="KKR04463.1"/>
    </source>
</evidence>
<dbReference type="PANTHER" id="PTHR22749">
    <property type="entry name" value="RIBOFLAVIN KINASE/FMN ADENYLYLTRANSFERASE"/>
    <property type="match status" value="1"/>
</dbReference>
<dbReference type="SUPFAM" id="SSF82114">
    <property type="entry name" value="Riboflavin kinase-like"/>
    <property type="match status" value="1"/>
</dbReference>
<evidence type="ECO:0000259" key="8">
    <source>
        <dbReference type="SMART" id="SM00904"/>
    </source>
</evidence>
<dbReference type="InterPro" id="IPR023468">
    <property type="entry name" value="Riboflavin_kinase"/>
</dbReference>
<dbReference type="InterPro" id="IPR015865">
    <property type="entry name" value="Riboflavin_kinase_bac/euk"/>
</dbReference>
<accession>A0A0G0MMX8</accession>
<evidence type="ECO:0000256" key="5">
    <source>
        <dbReference type="ARBA" id="ARBA00022741"/>
    </source>
</evidence>
<dbReference type="GO" id="GO:0009231">
    <property type="term" value="P:riboflavin biosynthetic process"/>
    <property type="evidence" value="ECO:0007669"/>
    <property type="project" value="InterPro"/>
</dbReference>
<organism evidence="9 10">
    <name type="scientific">Candidatus Uhrbacteria bacterium GW2011_GWF2_39_13</name>
    <dbReference type="NCBI Taxonomy" id="1618995"/>
    <lineage>
        <taxon>Bacteria</taxon>
        <taxon>Candidatus Uhriibacteriota</taxon>
    </lineage>
</organism>
<feature type="domain" description="Riboflavin kinase" evidence="8">
    <location>
        <begin position="1"/>
        <end position="117"/>
    </location>
</feature>
<comment type="catalytic activity">
    <reaction evidence="7">
        <text>riboflavin + ATP = FMN + ADP + H(+)</text>
        <dbReference type="Rhea" id="RHEA:14357"/>
        <dbReference type="ChEBI" id="CHEBI:15378"/>
        <dbReference type="ChEBI" id="CHEBI:30616"/>
        <dbReference type="ChEBI" id="CHEBI:57986"/>
        <dbReference type="ChEBI" id="CHEBI:58210"/>
        <dbReference type="ChEBI" id="CHEBI:456216"/>
        <dbReference type="EC" id="2.7.1.26"/>
    </reaction>
</comment>
<keyword evidence="5" id="KW-0547">Nucleotide-binding</keyword>
<dbReference type="GO" id="GO:0009398">
    <property type="term" value="P:FMN biosynthetic process"/>
    <property type="evidence" value="ECO:0007669"/>
    <property type="project" value="TreeGrafter"/>
</dbReference>
<dbReference type="InterPro" id="IPR023465">
    <property type="entry name" value="Riboflavin_kinase_dom_sf"/>
</dbReference>
<evidence type="ECO:0000256" key="4">
    <source>
        <dbReference type="ARBA" id="ARBA00022679"/>
    </source>
</evidence>
<dbReference type="AlphaFoldDB" id="A0A0G0MMX8"/>
<evidence type="ECO:0000256" key="2">
    <source>
        <dbReference type="ARBA" id="ARBA00022630"/>
    </source>
</evidence>
<dbReference type="Pfam" id="PF01687">
    <property type="entry name" value="Flavokinase"/>
    <property type="match status" value="1"/>
</dbReference>
<dbReference type="PANTHER" id="PTHR22749:SF6">
    <property type="entry name" value="RIBOFLAVIN KINASE"/>
    <property type="match status" value="1"/>
</dbReference>
<dbReference type="EMBL" id="LBWG01000007">
    <property type="protein sequence ID" value="KKR04463.1"/>
    <property type="molecule type" value="Genomic_DNA"/>
</dbReference>
<proteinExistence type="predicted"/>
<dbReference type="GO" id="GO:0005524">
    <property type="term" value="F:ATP binding"/>
    <property type="evidence" value="ECO:0007669"/>
    <property type="project" value="UniProtKB-KW"/>
</dbReference>
<protein>
    <recommendedName>
        <fullName evidence="1">riboflavin kinase</fullName>
        <ecNumber evidence="1">2.7.1.26</ecNumber>
    </recommendedName>
</protein>
<keyword evidence="4" id="KW-0808">Transferase</keyword>
<dbReference type="SMART" id="SM00904">
    <property type="entry name" value="Flavokinase"/>
    <property type="match status" value="1"/>
</dbReference>
<comment type="caution">
    <text evidence="9">The sequence shown here is derived from an EMBL/GenBank/DDBJ whole genome shotgun (WGS) entry which is preliminary data.</text>
</comment>
<reference evidence="9 10" key="1">
    <citation type="journal article" date="2015" name="Nature">
        <title>rRNA introns, odd ribosomes, and small enigmatic genomes across a large radiation of phyla.</title>
        <authorList>
            <person name="Brown C.T."/>
            <person name="Hug L.A."/>
            <person name="Thomas B.C."/>
            <person name="Sharon I."/>
            <person name="Castelle C.J."/>
            <person name="Singh A."/>
            <person name="Wilkins M.J."/>
            <person name="Williams K.H."/>
            <person name="Banfield J.F."/>
        </authorList>
    </citation>
    <scope>NUCLEOTIDE SEQUENCE [LARGE SCALE GENOMIC DNA]</scope>
</reference>
<dbReference type="Proteomes" id="UP000033935">
    <property type="component" value="Unassembled WGS sequence"/>
</dbReference>
<gene>
    <name evidence="9" type="ORF">UT30_C0007G0019</name>
</gene>
<evidence type="ECO:0000256" key="3">
    <source>
        <dbReference type="ARBA" id="ARBA00022643"/>
    </source>
</evidence>
<evidence type="ECO:0000313" key="10">
    <source>
        <dbReference type="Proteomes" id="UP000033935"/>
    </source>
</evidence>
<sequence length="124" mass="13764">MFSGRVERGEGMATRLGCPTANIAIKEGLLIPGFGVYVGETDLQGVRYPTLICISGGHTGSNLKMEVHLLGFNQDLTGKYLQVLIHEKLRDIIPFPGEEEMARIIQNDLFQAQEWFKHTSVSES</sequence>
<keyword evidence="3" id="KW-0288">FMN</keyword>
<dbReference type="EC" id="2.7.1.26" evidence="1"/>
<evidence type="ECO:0000256" key="7">
    <source>
        <dbReference type="ARBA" id="ARBA00047880"/>
    </source>
</evidence>
<dbReference type="Gene3D" id="2.40.30.30">
    <property type="entry name" value="Riboflavin kinase-like"/>
    <property type="match status" value="1"/>
</dbReference>
<keyword evidence="6" id="KW-0067">ATP-binding</keyword>
<evidence type="ECO:0000256" key="1">
    <source>
        <dbReference type="ARBA" id="ARBA00012105"/>
    </source>
</evidence>
<name>A0A0G0MMX8_9BACT</name>
<dbReference type="GO" id="GO:0008531">
    <property type="term" value="F:riboflavin kinase activity"/>
    <property type="evidence" value="ECO:0007669"/>
    <property type="project" value="UniProtKB-EC"/>
</dbReference>
<keyword evidence="2" id="KW-0285">Flavoprotein</keyword>